<dbReference type="RefSeq" id="WP_081795842.1">
    <property type="nucleotide sequence ID" value="NZ_FQZN01000008.1"/>
</dbReference>
<dbReference type="SUPFAM" id="SSF111369">
    <property type="entry name" value="HlyD-like secretion proteins"/>
    <property type="match status" value="1"/>
</dbReference>
<dbReference type="Proteomes" id="UP000184192">
    <property type="component" value="Unassembled WGS sequence"/>
</dbReference>
<reference evidence="6" key="1">
    <citation type="submission" date="2016-11" db="EMBL/GenBank/DDBJ databases">
        <authorList>
            <person name="Varghese N."/>
            <person name="Submissions S."/>
        </authorList>
    </citation>
    <scope>NUCLEOTIDE SEQUENCE [LARGE SCALE GENOMIC DNA]</scope>
    <source>
        <strain evidence="6">DSM 26884</strain>
    </source>
</reference>
<evidence type="ECO:0000256" key="1">
    <source>
        <dbReference type="ARBA" id="ARBA00009477"/>
    </source>
</evidence>
<evidence type="ECO:0000313" key="5">
    <source>
        <dbReference type="EMBL" id="SHI80478.1"/>
    </source>
</evidence>
<dbReference type="InterPro" id="IPR058792">
    <property type="entry name" value="Beta-barrel_RND_2"/>
</dbReference>
<protein>
    <submittedName>
        <fullName evidence="5">RND family efflux transporter, MFP subunit</fullName>
    </submittedName>
</protein>
<dbReference type="EMBL" id="FQZN01000008">
    <property type="protein sequence ID" value="SHI80478.1"/>
    <property type="molecule type" value="Genomic_DNA"/>
</dbReference>
<name>A0A1M6E5C5_9BACE</name>
<feature type="domain" description="CusB-like beta-barrel" evidence="3">
    <location>
        <begin position="212"/>
        <end position="281"/>
    </location>
</feature>
<dbReference type="NCBIfam" id="TIGR01730">
    <property type="entry name" value="RND_mfp"/>
    <property type="match status" value="1"/>
</dbReference>
<dbReference type="GO" id="GO:0015562">
    <property type="term" value="F:efflux transmembrane transporter activity"/>
    <property type="evidence" value="ECO:0007669"/>
    <property type="project" value="TreeGrafter"/>
</dbReference>
<dbReference type="PROSITE" id="PS51257">
    <property type="entry name" value="PROKAR_LIPOPROTEIN"/>
    <property type="match status" value="1"/>
</dbReference>
<dbReference type="InterPro" id="IPR058637">
    <property type="entry name" value="YknX-like_C"/>
</dbReference>
<evidence type="ECO:0000256" key="2">
    <source>
        <dbReference type="SAM" id="SignalP"/>
    </source>
</evidence>
<feature type="chain" id="PRO_5013268758" evidence="2">
    <location>
        <begin position="25"/>
        <end position="357"/>
    </location>
</feature>
<dbReference type="Gene3D" id="2.40.420.20">
    <property type="match status" value="1"/>
</dbReference>
<keyword evidence="6" id="KW-1185">Reference proteome</keyword>
<proteinExistence type="inferred from homology"/>
<dbReference type="GeneID" id="92711796"/>
<evidence type="ECO:0000259" key="3">
    <source>
        <dbReference type="Pfam" id="PF25954"/>
    </source>
</evidence>
<dbReference type="InterPro" id="IPR006143">
    <property type="entry name" value="RND_pump_MFP"/>
</dbReference>
<gene>
    <name evidence="5" type="ORF">SAMN05444350_108104</name>
</gene>
<accession>A0A1M6E5C5</accession>
<dbReference type="PANTHER" id="PTHR30469">
    <property type="entry name" value="MULTIDRUG RESISTANCE PROTEIN MDTA"/>
    <property type="match status" value="1"/>
</dbReference>
<organism evidence="5 6">
    <name type="scientific">Bacteroides stercorirosoris</name>
    <dbReference type="NCBI Taxonomy" id="871324"/>
    <lineage>
        <taxon>Bacteria</taxon>
        <taxon>Pseudomonadati</taxon>
        <taxon>Bacteroidota</taxon>
        <taxon>Bacteroidia</taxon>
        <taxon>Bacteroidales</taxon>
        <taxon>Bacteroidaceae</taxon>
        <taxon>Bacteroides</taxon>
    </lineage>
</organism>
<evidence type="ECO:0000259" key="4">
    <source>
        <dbReference type="Pfam" id="PF25989"/>
    </source>
</evidence>
<feature type="signal peptide" evidence="2">
    <location>
        <begin position="1"/>
        <end position="24"/>
    </location>
</feature>
<keyword evidence="2" id="KW-0732">Signal</keyword>
<dbReference type="Pfam" id="PF25954">
    <property type="entry name" value="Beta-barrel_RND_2"/>
    <property type="match status" value="1"/>
</dbReference>
<dbReference type="Gene3D" id="2.40.50.100">
    <property type="match status" value="1"/>
</dbReference>
<dbReference type="Pfam" id="PF25989">
    <property type="entry name" value="YknX_C"/>
    <property type="match status" value="1"/>
</dbReference>
<dbReference type="GO" id="GO:1990281">
    <property type="term" value="C:efflux pump complex"/>
    <property type="evidence" value="ECO:0007669"/>
    <property type="project" value="TreeGrafter"/>
</dbReference>
<feature type="domain" description="YknX-like C-terminal permuted SH3-like" evidence="4">
    <location>
        <begin position="287"/>
        <end position="349"/>
    </location>
</feature>
<sequence>MMKTQNYRLLLCLALFMLTACSGAKKEEAADEGVTTVLPDEKNEVTVVTLKRQTFNHELVSNGKVVAGGMADLRFESSGIVAQIYVKNGDRVRKGQKLAELDKFRLKNKTAQSKDALEKSKLELQDVLIGQGYVADDTAKVPDDIMQLARVKSGYDQSLSQYELAKYEEEHATLVAPFEGVVANLFSKPYNAAGTSDAFCTIIGIQGMEADFTVLESELPLIKSGDKVVVTPYADPSAKYEGRISEINPLVDDKGMVKVKAVVNGQGKLFSGMNIRVNVHRSLGEQLVIPKSSVVLRSGKQVVFTLEDGKAKWNYVHTGLENAESYTVADDGVKEGDMVIVTGNVNLAHEAPVIIKN</sequence>
<dbReference type="eggNOG" id="COG0845">
    <property type="taxonomic scope" value="Bacteria"/>
</dbReference>
<dbReference type="Gene3D" id="2.40.30.170">
    <property type="match status" value="1"/>
</dbReference>
<evidence type="ECO:0000313" key="6">
    <source>
        <dbReference type="Proteomes" id="UP000184192"/>
    </source>
</evidence>
<comment type="similarity">
    <text evidence="1">Belongs to the membrane fusion protein (MFP) (TC 8.A.1) family.</text>
</comment>
<dbReference type="AlphaFoldDB" id="A0A1M6E5C5"/>